<dbReference type="HOGENOM" id="CLU_1494350_0_0_11"/>
<accession>A0A066YV80</accession>
<keyword evidence="2" id="KW-1133">Transmembrane helix</keyword>
<proteinExistence type="predicted"/>
<feature type="transmembrane region" description="Helical" evidence="2">
    <location>
        <begin position="131"/>
        <end position="149"/>
    </location>
</feature>
<dbReference type="RefSeq" id="WP_035867788.1">
    <property type="nucleotide sequence ID" value="NZ_KK853997.1"/>
</dbReference>
<organism evidence="3 4">
    <name type="scientific">Kitasatospora cheerisanensis KCTC 2395</name>
    <dbReference type="NCBI Taxonomy" id="1348663"/>
    <lineage>
        <taxon>Bacteria</taxon>
        <taxon>Bacillati</taxon>
        <taxon>Actinomycetota</taxon>
        <taxon>Actinomycetes</taxon>
        <taxon>Kitasatosporales</taxon>
        <taxon>Streptomycetaceae</taxon>
        <taxon>Kitasatospora</taxon>
    </lineage>
</organism>
<feature type="transmembrane region" description="Helical" evidence="2">
    <location>
        <begin position="100"/>
        <end position="119"/>
    </location>
</feature>
<dbReference type="AlphaFoldDB" id="A0A066YV80"/>
<keyword evidence="2" id="KW-0472">Membrane</keyword>
<sequence length="180" mass="18732">MVVYDTALLYNSAHLRTRWPELAGWVAVLAVTGRWRPADPAAVGPGTAALATVLRRGLVLFLVPALAVRYGLGFADPRVALAGGLLTAACALADRQVRAALLPLSLAVTAGLVAGYVALRAVTDTYVESGLLRAMAALLGTATVVCAVADRRRRNGPSSPSPHRQVQPGARSLSSSKSPR</sequence>
<dbReference type="OrthoDB" id="3683456at2"/>
<dbReference type="Proteomes" id="UP000027178">
    <property type="component" value="Unassembled WGS sequence"/>
</dbReference>
<evidence type="ECO:0000256" key="2">
    <source>
        <dbReference type="SAM" id="Phobius"/>
    </source>
</evidence>
<gene>
    <name evidence="3" type="ORF">KCH_61550</name>
</gene>
<evidence type="ECO:0000256" key="1">
    <source>
        <dbReference type="SAM" id="MobiDB-lite"/>
    </source>
</evidence>
<name>A0A066YV80_9ACTN</name>
<keyword evidence="2" id="KW-0812">Transmembrane</keyword>
<dbReference type="EMBL" id="JNBY01000126">
    <property type="protein sequence ID" value="KDN82001.1"/>
    <property type="molecule type" value="Genomic_DNA"/>
</dbReference>
<protein>
    <submittedName>
        <fullName evidence="3">Uncharacterized protein</fullName>
    </submittedName>
</protein>
<comment type="caution">
    <text evidence="3">The sequence shown here is derived from an EMBL/GenBank/DDBJ whole genome shotgun (WGS) entry which is preliminary data.</text>
</comment>
<feature type="region of interest" description="Disordered" evidence="1">
    <location>
        <begin position="152"/>
        <end position="180"/>
    </location>
</feature>
<reference evidence="3 4" key="1">
    <citation type="submission" date="2014-05" db="EMBL/GenBank/DDBJ databases">
        <title>Draft Genome Sequence of Kitasatospora cheerisanensis KCTC 2395.</title>
        <authorList>
            <person name="Nam D.H."/>
        </authorList>
    </citation>
    <scope>NUCLEOTIDE SEQUENCE [LARGE SCALE GENOMIC DNA]</scope>
    <source>
        <strain evidence="3 4">KCTC 2395</strain>
    </source>
</reference>
<dbReference type="PATRIC" id="fig|1348663.4.peg.5956"/>
<keyword evidence="4" id="KW-1185">Reference proteome</keyword>
<evidence type="ECO:0000313" key="4">
    <source>
        <dbReference type="Proteomes" id="UP000027178"/>
    </source>
</evidence>
<evidence type="ECO:0000313" key="3">
    <source>
        <dbReference type="EMBL" id="KDN82001.1"/>
    </source>
</evidence>